<dbReference type="InterPro" id="IPR038740">
    <property type="entry name" value="BioF2-like_GNAT_dom"/>
</dbReference>
<dbReference type="Proteomes" id="UP001596189">
    <property type="component" value="Unassembled WGS sequence"/>
</dbReference>
<accession>A0ABW1JDX1</accession>
<dbReference type="PANTHER" id="PTHR43072:SF23">
    <property type="entry name" value="UPF0039 PROTEIN C11D3.02C"/>
    <property type="match status" value="1"/>
</dbReference>
<comment type="caution">
    <text evidence="4">The sequence shown here is derived from an EMBL/GenBank/DDBJ whole genome shotgun (WGS) entry which is preliminary data.</text>
</comment>
<protein>
    <submittedName>
        <fullName evidence="4">GNAT family N-acetyltransferase</fullName>
        <ecNumber evidence="4">2.3.1.-</ecNumber>
    </submittedName>
</protein>
<evidence type="ECO:0000256" key="1">
    <source>
        <dbReference type="ARBA" id="ARBA00022679"/>
    </source>
</evidence>
<evidence type="ECO:0000313" key="5">
    <source>
        <dbReference type="Proteomes" id="UP001596189"/>
    </source>
</evidence>
<evidence type="ECO:0000256" key="2">
    <source>
        <dbReference type="ARBA" id="ARBA00023315"/>
    </source>
</evidence>
<keyword evidence="1 4" id="KW-0808">Transferase</keyword>
<dbReference type="CDD" id="cd04301">
    <property type="entry name" value="NAT_SF"/>
    <property type="match status" value="1"/>
</dbReference>
<dbReference type="SUPFAM" id="SSF55729">
    <property type="entry name" value="Acyl-CoA N-acyltransferases (Nat)"/>
    <property type="match status" value="1"/>
</dbReference>
<dbReference type="Gene3D" id="3.40.630.30">
    <property type="match status" value="1"/>
</dbReference>
<dbReference type="PANTHER" id="PTHR43072">
    <property type="entry name" value="N-ACETYLTRANSFERASE"/>
    <property type="match status" value="1"/>
</dbReference>
<dbReference type="Pfam" id="PF13480">
    <property type="entry name" value="Acetyltransf_6"/>
    <property type="match status" value="1"/>
</dbReference>
<dbReference type="RefSeq" id="WP_345716340.1">
    <property type="nucleotide sequence ID" value="NZ_BAABFP010000004.1"/>
</dbReference>
<keyword evidence="2 4" id="KW-0012">Acyltransferase</keyword>
<keyword evidence="5" id="KW-1185">Reference proteome</keyword>
<dbReference type="InterPro" id="IPR000182">
    <property type="entry name" value="GNAT_dom"/>
</dbReference>
<name>A0ABW1JDX1_9ACTN</name>
<feature type="domain" description="N-acetyltransferase" evidence="3">
    <location>
        <begin position="150"/>
        <end position="296"/>
    </location>
</feature>
<reference evidence="5" key="1">
    <citation type="journal article" date="2019" name="Int. J. Syst. Evol. Microbiol.">
        <title>The Global Catalogue of Microorganisms (GCM) 10K type strain sequencing project: providing services to taxonomists for standard genome sequencing and annotation.</title>
        <authorList>
            <consortium name="The Broad Institute Genomics Platform"/>
            <consortium name="The Broad Institute Genome Sequencing Center for Infectious Disease"/>
            <person name="Wu L."/>
            <person name="Ma J."/>
        </authorList>
    </citation>
    <scope>NUCLEOTIDE SEQUENCE [LARGE SCALE GENOMIC DNA]</scope>
    <source>
        <strain evidence="5">KACC 14249</strain>
    </source>
</reference>
<gene>
    <name evidence="4" type="ORF">ACFQDO_10445</name>
</gene>
<feature type="domain" description="N-acetyltransferase" evidence="3">
    <location>
        <begin position="1"/>
        <end position="153"/>
    </location>
</feature>
<dbReference type="InterPro" id="IPR016181">
    <property type="entry name" value="Acyl_CoA_acyltransferase"/>
</dbReference>
<dbReference type="EC" id="2.3.1.-" evidence="4"/>
<evidence type="ECO:0000259" key="3">
    <source>
        <dbReference type="PROSITE" id="PS51186"/>
    </source>
</evidence>
<organism evidence="4 5">
    <name type="scientific">Angustibacter luteus</name>
    <dbReference type="NCBI Taxonomy" id="658456"/>
    <lineage>
        <taxon>Bacteria</taxon>
        <taxon>Bacillati</taxon>
        <taxon>Actinomycetota</taxon>
        <taxon>Actinomycetes</taxon>
        <taxon>Kineosporiales</taxon>
        <taxon>Kineosporiaceae</taxon>
    </lineage>
</organism>
<sequence>MRIHPTTPGEYDDVIDLSLRCCPQYTRPLVEGPVRDPSLSEDRTMLTASADGRAVGFAIQLHLVGTPAGQYVTVVVVDPDHRGQGLGARLHAALADQLPAQVTAAMAQVDDADEQALAVAQHWGYQVMQRSITSQLDLVDLPAVELPEGVTVQPSPRLSFDDEAAVEAMYDASQTNPEREHAGVSTLATLRAYASAEGAERPVAVVVRDHGRPVALSYGIVHGDVAQVVYTGVDPAHRGRALGALAKACLHAQAAAVGATVAITNNEEHNVGIRHVNDTLGYRRTSGVYWLRKDFPVSS</sequence>
<dbReference type="PROSITE" id="PS51186">
    <property type="entry name" value="GNAT"/>
    <property type="match status" value="2"/>
</dbReference>
<proteinExistence type="predicted"/>
<evidence type="ECO:0000313" key="4">
    <source>
        <dbReference type="EMBL" id="MFC6007547.1"/>
    </source>
</evidence>
<dbReference type="Pfam" id="PF00583">
    <property type="entry name" value="Acetyltransf_1"/>
    <property type="match status" value="1"/>
</dbReference>
<dbReference type="EMBL" id="JBHSRD010000003">
    <property type="protein sequence ID" value="MFC6007547.1"/>
    <property type="molecule type" value="Genomic_DNA"/>
</dbReference>
<dbReference type="GO" id="GO:0016746">
    <property type="term" value="F:acyltransferase activity"/>
    <property type="evidence" value="ECO:0007669"/>
    <property type="project" value="UniProtKB-KW"/>
</dbReference>